<evidence type="ECO:0000313" key="2">
    <source>
        <dbReference type="EMBL" id="MCI03158.1"/>
    </source>
</evidence>
<accession>A0A392NTI1</accession>
<dbReference type="EMBL" id="LXQA010051333">
    <property type="protein sequence ID" value="MCI03158.1"/>
    <property type="molecule type" value="Genomic_DNA"/>
</dbReference>
<dbReference type="AlphaFoldDB" id="A0A392NTI1"/>
<keyword evidence="2" id="KW-0482">Metalloprotease</keyword>
<dbReference type="GO" id="GO:0009507">
    <property type="term" value="C:chloroplast"/>
    <property type="evidence" value="ECO:0007669"/>
    <property type="project" value="TreeGrafter"/>
</dbReference>
<reference evidence="2 3" key="1">
    <citation type="journal article" date="2018" name="Front. Plant Sci.">
        <title>Red Clover (Trifolium pratense) and Zigzag Clover (T. medium) - A Picture of Genomic Similarities and Differences.</title>
        <authorList>
            <person name="Dluhosova J."/>
            <person name="Istvanek J."/>
            <person name="Nedelnik J."/>
            <person name="Repkova J."/>
        </authorList>
    </citation>
    <scope>NUCLEOTIDE SEQUENCE [LARGE SCALE GENOMIC DNA]</scope>
    <source>
        <strain evidence="3">cv. 10/8</strain>
        <tissue evidence="2">Leaf</tissue>
    </source>
</reference>
<dbReference type="Gene3D" id="3.40.50.300">
    <property type="entry name" value="P-loop containing nucleotide triphosphate hydrolases"/>
    <property type="match status" value="1"/>
</dbReference>
<dbReference type="GO" id="GO:0045037">
    <property type="term" value="P:protein import into chloroplast stroma"/>
    <property type="evidence" value="ECO:0007669"/>
    <property type="project" value="TreeGrafter"/>
</dbReference>
<keyword evidence="2" id="KW-0378">Hydrolase</keyword>
<keyword evidence="3" id="KW-1185">Reference proteome</keyword>
<dbReference type="Pfam" id="PF00004">
    <property type="entry name" value="AAA"/>
    <property type="match status" value="1"/>
</dbReference>
<feature type="non-terminal residue" evidence="2">
    <location>
        <position position="250"/>
    </location>
</feature>
<dbReference type="Gene3D" id="1.10.8.60">
    <property type="match status" value="1"/>
</dbReference>
<dbReference type="InterPro" id="IPR041569">
    <property type="entry name" value="AAA_lid_3"/>
</dbReference>
<dbReference type="SMART" id="SM00382">
    <property type="entry name" value="AAA"/>
    <property type="match status" value="1"/>
</dbReference>
<dbReference type="GO" id="GO:0006508">
    <property type="term" value="P:proteolysis"/>
    <property type="evidence" value="ECO:0007669"/>
    <property type="project" value="UniProtKB-KW"/>
</dbReference>
<organism evidence="2 3">
    <name type="scientific">Trifolium medium</name>
    <dbReference type="NCBI Taxonomy" id="97028"/>
    <lineage>
        <taxon>Eukaryota</taxon>
        <taxon>Viridiplantae</taxon>
        <taxon>Streptophyta</taxon>
        <taxon>Embryophyta</taxon>
        <taxon>Tracheophyta</taxon>
        <taxon>Spermatophyta</taxon>
        <taxon>Magnoliopsida</taxon>
        <taxon>eudicotyledons</taxon>
        <taxon>Gunneridae</taxon>
        <taxon>Pentapetalae</taxon>
        <taxon>rosids</taxon>
        <taxon>fabids</taxon>
        <taxon>Fabales</taxon>
        <taxon>Fabaceae</taxon>
        <taxon>Papilionoideae</taxon>
        <taxon>50 kb inversion clade</taxon>
        <taxon>NPAAA clade</taxon>
        <taxon>Hologalegina</taxon>
        <taxon>IRL clade</taxon>
        <taxon>Trifolieae</taxon>
        <taxon>Trifolium</taxon>
    </lineage>
</organism>
<dbReference type="Proteomes" id="UP000265520">
    <property type="component" value="Unassembled WGS sequence"/>
</dbReference>
<proteinExistence type="predicted"/>
<feature type="domain" description="AAA+ ATPase" evidence="1">
    <location>
        <begin position="72"/>
        <end position="197"/>
    </location>
</feature>
<keyword evidence="2" id="KW-0645">Protease</keyword>
<name>A0A392NTI1_9FABA</name>
<dbReference type="GO" id="GO:0016887">
    <property type="term" value="F:ATP hydrolysis activity"/>
    <property type="evidence" value="ECO:0007669"/>
    <property type="project" value="InterPro"/>
</dbReference>
<evidence type="ECO:0000313" key="3">
    <source>
        <dbReference type="Proteomes" id="UP000265520"/>
    </source>
</evidence>
<dbReference type="PANTHER" id="PTHR23076:SF37">
    <property type="entry name" value="ATP-DEPENDENT ZINC METALLOPROTEASE FTSH 4, MITOCHONDRIAL"/>
    <property type="match status" value="1"/>
</dbReference>
<protein>
    <submittedName>
        <fullName evidence="2">ATP-dependent zinc metalloprotease FTSH 4 mitochondrial-like</fullName>
    </submittedName>
</protein>
<dbReference type="PANTHER" id="PTHR23076">
    <property type="entry name" value="METALLOPROTEASE M41 FTSH"/>
    <property type="match status" value="1"/>
</dbReference>
<dbReference type="GO" id="GO:0004176">
    <property type="term" value="F:ATP-dependent peptidase activity"/>
    <property type="evidence" value="ECO:0007669"/>
    <property type="project" value="TreeGrafter"/>
</dbReference>
<dbReference type="InterPro" id="IPR027417">
    <property type="entry name" value="P-loop_NTPase"/>
</dbReference>
<dbReference type="SUPFAM" id="SSF52540">
    <property type="entry name" value="P-loop containing nucleoside triphosphate hydrolases"/>
    <property type="match status" value="1"/>
</dbReference>
<sequence length="250" mass="27576">MNEQFVLPNTRFWDVKGACHPKAKLKEIVDYLRDPEVDFPGHNRFDNGNAFVVLFDDMFSLQQCFARLGAELPKGYLLAGPIGTGKAMLAKAVAGEAGVPFFSCNGREFETHLCDGALRMRNLFAAAKKRSPSIIFIGEIHQIHTKTTFNQLIVELDGLKQKSGIVVIASTHVPDSLCMSLVRHGRFDRRVNVLIPDADAKLEILESLMSNVPKAYDVNLKTIADSTYEFSGADLVNLVNHAALEAARDG</sequence>
<dbReference type="GO" id="GO:0005524">
    <property type="term" value="F:ATP binding"/>
    <property type="evidence" value="ECO:0007669"/>
    <property type="project" value="InterPro"/>
</dbReference>
<comment type="caution">
    <text evidence="2">The sequence shown here is derived from an EMBL/GenBank/DDBJ whole genome shotgun (WGS) entry which is preliminary data.</text>
</comment>
<dbReference type="GO" id="GO:0008237">
    <property type="term" value="F:metallopeptidase activity"/>
    <property type="evidence" value="ECO:0007669"/>
    <property type="project" value="UniProtKB-KW"/>
</dbReference>
<dbReference type="InterPro" id="IPR003959">
    <property type="entry name" value="ATPase_AAA_core"/>
</dbReference>
<dbReference type="Pfam" id="PF17862">
    <property type="entry name" value="AAA_lid_3"/>
    <property type="match status" value="1"/>
</dbReference>
<evidence type="ECO:0000259" key="1">
    <source>
        <dbReference type="SMART" id="SM00382"/>
    </source>
</evidence>
<dbReference type="InterPro" id="IPR003593">
    <property type="entry name" value="AAA+_ATPase"/>
</dbReference>